<dbReference type="GO" id="GO:0034605">
    <property type="term" value="P:cellular response to heat"/>
    <property type="evidence" value="ECO:0007669"/>
    <property type="project" value="InterPro"/>
</dbReference>
<keyword evidence="3 4" id="KW-0238">DNA-binding</keyword>
<keyword evidence="8" id="KW-1185">Reference proteome</keyword>
<feature type="region of interest" description="Disordered" evidence="5">
    <location>
        <begin position="88"/>
        <end position="134"/>
    </location>
</feature>
<evidence type="ECO:0000313" key="8">
    <source>
        <dbReference type="Proteomes" id="UP001321450"/>
    </source>
</evidence>
<feature type="domain" description="RNA-binding S4" evidence="6">
    <location>
        <begin position="11"/>
        <end position="72"/>
    </location>
</feature>
<feature type="compositionally biased region" description="Basic residues" evidence="5">
    <location>
        <begin position="114"/>
        <end position="134"/>
    </location>
</feature>
<organism evidence="7 8">
    <name type="scientific">Methylomarinovum tepidoasis</name>
    <dbReference type="NCBI Taxonomy" id="2840183"/>
    <lineage>
        <taxon>Bacteria</taxon>
        <taxon>Pseudomonadati</taxon>
        <taxon>Pseudomonadota</taxon>
        <taxon>Gammaproteobacteria</taxon>
        <taxon>Methylococcales</taxon>
        <taxon>Methylothermaceae</taxon>
        <taxon>Methylomarinovum</taxon>
    </lineage>
</organism>
<dbReference type="Pfam" id="PF01479">
    <property type="entry name" value="S4"/>
    <property type="match status" value="1"/>
</dbReference>
<dbReference type="Gene3D" id="3.10.290.10">
    <property type="entry name" value="RNA-binding S4 domain"/>
    <property type="match status" value="1"/>
</dbReference>
<evidence type="ECO:0000256" key="2">
    <source>
        <dbReference type="ARBA" id="ARBA00022884"/>
    </source>
</evidence>
<dbReference type="GO" id="GO:0043023">
    <property type="term" value="F:ribosomal large subunit binding"/>
    <property type="evidence" value="ECO:0007669"/>
    <property type="project" value="InterPro"/>
</dbReference>
<dbReference type="PIRSF" id="PIRSF016821">
    <property type="entry name" value="HSP15"/>
    <property type="match status" value="1"/>
</dbReference>
<evidence type="ECO:0000259" key="6">
    <source>
        <dbReference type="SMART" id="SM00363"/>
    </source>
</evidence>
<evidence type="ECO:0000256" key="1">
    <source>
        <dbReference type="ARBA" id="ARBA00008396"/>
    </source>
</evidence>
<dbReference type="GO" id="GO:0003677">
    <property type="term" value="F:DNA binding"/>
    <property type="evidence" value="ECO:0007669"/>
    <property type="project" value="UniProtKB-KW"/>
</dbReference>
<dbReference type="AlphaFoldDB" id="A0AAU9CFQ1"/>
<reference evidence="8" key="1">
    <citation type="journal article" date="2024" name="Int. J. Syst. Evol. Microbiol.">
        <title>Methylomarinovum tepidoasis sp. nov., a moderately thermophilic methanotroph of the family Methylothermaceae isolated from a deep-sea hydrothermal field.</title>
        <authorList>
            <person name="Hirayama H."/>
            <person name="Takaki Y."/>
            <person name="Abe M."/>
            <person name="Miyazaki M."/>
            <person name="Uematsu K."/>
            <person name="Matsui Y."/>
            <person name="Takai K."/>
        </authorList>
    </citation>
    <scope>NUCLEOTIDE SEQUENCE [LARGE SCALE GENOMIC DNA]</scope>
    <source>
        <strain evidence="8">IN45</strain>
    </source>
</reference>
<dbReference type="EMBL" id="AP024718">
    <property type="protein sequence ID" value="BCX88101.1"/>
    <property type="molecule type" value="Genomic_DNA"/>
</dbReference>
<dbReference type="SMART" id="SM00363">
    <property type="entry name" value="S4"/>
    <property type="match status" value="1"/>
</dbReference>
<dbReference type="InterPro" id="IPR002942">
    <property type="entry name" value="S4_RNA-bd"/>
</dbReference>
<gene>
    <name evidence="7" type="ORF">MIN45_P0468</name>
</gene>
<comment type="similarity">
    <text evidence="1 4">Belongs to the HSP15 family.</text>
</comment>
<feature type="compositionally biased region" description="Basic and acidic residues" evidence="5">
    <location>
        <begin position="91"/>
        <end position="111"/>
    </location>
</feature>
<protein>
    <recommendedName>
        <fullName evidence="4">Heat shock protein 15</fullName>
    </recommendedName>
</protein>
<dbReference type="SUPFAM" id="SSF55174">
    <property type="entry name" value="Alpha-L RNA-binding motif"/>
    <property type="match status" value="1"/>
</dbReference>
<dbReference type="Proteomes" id="UP001321450">
    <property type="component" value="Chromosome"/>
</dbReference>
<evidence type="ECO:0000256" key="3">
    <source>
        <dbReference type="ARBA" id="ARBA00023125"/>
    </source>
</evidence>
<name>A0AAU9CFQ1_9GAMM</name>
<dbReference type="InterPro" id="IPR025708">
    <property type="entry name" value="HSP15"/>
</dbReference>
<keyword evidence="2 4" id="KW-0694">RNA-binding</keyword>
<sequence>MKPMSESSQRMRLDKWLWAARFFKTRTLAAEAVKGGKVHVNGQRVKPSKEIGVGSRIEITKEPYTWEITVVALETRRRPAKEAVLLYEETPESHARRQEEVARRRAQREAAGHPQRRPDKKQRRLIHRFKRGAD</sequence>
<evidence type="ECO:0000313" key="7">
    <source>
        <dbReference type="EMBL" id="BCX88101.1"/>
    </source>
</evidence>
<keyword evidence="7" id="KW-0346">Stress response</keyword>
<evidence type="ECO:0000256" key="5">
    <source>
        <dbReference type="SAM" id="MobiDB-lite"/>
    </source>
</evidence>
<accession>A0AAU9CFQ1</accession>
<dbReference type="PROSITE" id="PS50889">
    <property type="entry name" value="S4"/>
    <property type="match status" value="1"/>
</dbReference>
<dbReference type="GO" id="GO:0003727">
    <property type="term" value="F:single-stranded RNA binding"/>
    <property type="evidence" value="ECO:0007669"/>
    <property type="project" value="InterPro"/>
</dbReference>
<dbReference type="InterPro" id="IPR036986">
    <property type="entry name" value="S4_RNA-bd_sf"/>
</dbReference>
<proteinExistence type="inferred from homology"/>
<dbReference type="CDD" id="cd00165">
    <property type="entry name" value="S4"/>
    <property type="match status" value="1"/>
</dbReference>
<dbReference type="KEGG" id="meiy:MIN45_P0468"/>
<evidence type="ECO:0000256" key="4">
    <source>
        <dbReference type="PIRNR" id="PIRNR016821"/>
    </source>
</evidence>